<dbReference type="EMBL" id="JBHSYM010000057">
    <property type="protein sequence ID" value="MFC7014895.1"/>
    <property type="molecule type" value="Genomic_DNA"/>
</dbReference>
<evidence type="ECO:0000313" key="2">
    <source>
        <dbReference type="Proteomes" id="UP001596409"/>
    </source>
</evidence>
<gene>
    <name evidence="1" type="ORF">ACFQMH_24960</name>
</gene>
<dbReference type="Proteomes" id="UP001596409">
    <property type="component" value="Unassembled WGS sequence"/>
</dbReference>
<accession>A0ABW2E9L5</accession>
<reference evidence="2" key="1">
    <citation type="journal article" date="2019" name="Int. J. Syst. Evol. Microbiol.">
        <title>The Global Catalogue of Microorganisms (GCM) 10K type strain sequencing project: providing services to taxonomists for standard genome sequencing and annotation.</title>
        <authorList>
            <consortium name="The Broad Institute Genomics Platform"/>
            <consortium name="The Broad Institute Genome Sequencing Center for Infectious Disease"/>
            <person name="Wu L."/>
            <person name="Ma J."/>
        </authorList>
    </citation>
    <scope>NUCLEOTIDE SEQUENCE [LARGE SCALE GENOMIC DNA]</scope>
    <source>
        <strain evidence="2">JCM 4855</strain>
    </source>
</reference>
<comment type="caution">
    <text evidence="1">The sequence shown here is derived from an EMBL/GenBank/DDBJ whole genome shotgun (WGS) entry which is preliminary data.</text>
</comment>
<sequence>MAMLVGLIGTVLGGLRCLLSASCRGHWCDYSEKETLCDRCGKGAGHERLP</sequence>
<proteinExistence type="predicted"/>
<keyword evidence="2" id="KW-1185">Reference proteome</keyword>
<name>A0ABW2E9L5_9ACTN</name>
<protein>
    <submittedName>
        <fullName evidence="1">Uncharacterized protein</fullName>
    </submittedName>
</protein>
<organism evidence="1 2">
    <name type="scientific">Streptomyces viridiviolaceus</name>
    <dbReference type="NCBI Taxonomy" id="68282"/>
    <lineage>
        <taxon>Bacteria</taxon>
        <taxon>Bacillati</taxon>
        <taxon>Actinomycetota</taxon>
        <taxon>Actinomycetes</taxon>
        <taxon>Kitasatosporales</taxon>
        <taxon>Streptomycetaceae</taxon>
        <taxon>Streptomyces</taxon>
    </lineage>
</organism>
<dbReference type="RefSeq" id="WP_308434688.1">
    <property type="nucleotide sequence ID" value="NZ_BMWA01000016.1"/>
</dbReference>
<evidence type="ECO:0000313" key="1">
    <source>
        <dbReference type="EMBL" id="MFC7014895.1"/>
    </source>
</evidence>